<feature type="transmembrane region" description="Helical" evidence="3">
    <location>
        <begin position="475"/>
        <end position="496"/>
    </location>
</feature>
<keyword evidence="3" id="KW-0812">Transmembrane</keyword>
<evidence type="ECO:0000256" key="2">
    <source>
        <dbReference type="SAM" id="MobiDB-lite"/>
    </source>
</evidence>
<keyword evidence="1" id="KW-0175">Coiled coil</keyword>
<proteinExistence type="predicted"/>
<comment type="caution">
    <text evidence="4">The sequence shown here is derived from an EMBL/GenBank/DDBJ whole genome shotgun (WGS) entry which is preliminary data.</text>
</comment>
<accession>A0A8S1VK16</accession>
<feature type="transmembrane region" description="Helical" evidence="3">
    <location>
        <begin position="192"/>
        <end position="216"/>
    </location>
</feature>
<feature type="region of interest" description="Disordered" evidence="2">
    <location>
        <begin position="323"/>
        <end position="349"/>
    </location>
</feature>
<evidence type="ECO:0000313" key="4">
    <source>
        <dbReference type="EMBL" id="CAD8177624.1"/>
    </source>
</evidence>
<keyword evidence="5" id="KW-1185">Reference proteome</keyword>
<evidence type="ECO:0000313" key="5">
    <source>
        <dbReference type="Proteomes" id="UP000683925"/>
    </source>
</evidence>
<feature type="coiled-coil region" evidence="1">
    <location>
        <begin position="592"/>
        <end position="661"/>
    </location>
</feature>
<dbReference type="Proteomes" id="UP000683925">
    <property type="component" value="Unassembled WGS sequence"/>
</dbReference>
<gene>
    <name evidence="4" type="ORF">POCTA_138.1.T0690150</name>
</gene>
<keyword evidence="3" id="KW-1133">Transmembrane helix</keyword>
<reference evidence="4" key="1">
    <citation type="submission" date="2021-01" db="EMBL/GenBank/DDBJ databases">
        <authorList>
            <consortium name="Genoscope - CEA"/>
            <person name="William W."/>
        </authorList>
    </citation>
    <scope>NUCLEOTIDE SEQUENCE</scope>
</reference>
<feature type="compositionally biased region" description="Low complexity" evidence="2">
    <location>
        <begin position="331"/>
        <end position="345"/>
    </location>
</feature>
<keyword evidence="3" id="KW-0472">Membrane</keyword>
<name>A0A8S1VK16_PAROT</name>
<evidence type="ECO:0008006" key="6">
    <source>
        <dbReference type="Google" id="ProtNLM"/>
    </source>
</evidence>
<evidence type="ECO:0000256" key="1">
    <source>
        <dbReference type="SAM" id="Coils"/>
    </source>
</evidence>
<organism evidence="4 5">
    <name type="scientific">Paramecium octaurelia</name>
    <dbReference type="NCBI Taxonomy" id="43137"/>
    <lineage>
        <taxon>Eukaryota</taxon>
        <taxon>Sar</taxon>
        <taxon>Alveolata</taxon>
        <taxon>Ciliophora</taxon>
        <taxon>Intramacronucleata</taxon>
        <taxon>Oligohymenophorea</taxon>
        <taxon>Peniculida</taxon>
        <taxon>Parameciidae</taxon>
        <taxon>Paramecium</taxon>
    </lineage>
</organism>
<sequence>MIQKHCVDECCDKGHLCCPLLYFCGDLLCRILFDIIRNYKTILNFFKDSKNSVLLYLLLICICVDWVPSELHPCVDDGAINVQTDLVDSGSFRSLCNQIQSQSIQKGNTTVIERLLAEIVYTILFYIYGCLLIVWYTMYDEISFNIYQGEVKKERKWIFTYYKEALKMRLFIVLLVQITVSTLNGLRKGVQYPIFLMICYIFLMANFFLFIIEFIIYGSSLQTCIKDQITICRTQFRMQLQGLDQAMPQQVQKEESLSKSPESVQRIVRISKQVSIEEQKNELKDEVKQLEEPKLKIGQTKLKSVSFARTFVKGIRGSSFFRQESQKQLKSNKPNQQNQDSNSDQSAKDLDNQFNEESADAEINSCCLSENQSNSIIWENKEDRQAYQETVKLQIKAVKESKNSADKKREALQQQYHFQRYKERHDQKKLSYLGSGSQSDYRTSIYQQSDEDQEKFNLKSSNLAIDRQILYKIQLLVYFGILLEILFGGLSIAVLVTDLIRDPIGVLVLFPDNCVEIVQRHQESRNQEFNLDSEGGKSEEQNQSAILYLSSDQIIQLFGSGTLKYTEENEETESESVVLISQQEYFILQKQLERKVDMKDNYNEQISNLNGEIQKIQEELDLMKQQRELRNSSDSLLHSLRQQLQEANQREHRTILELSKQNEQQLQLKQQFDFIQENIMIQRSQANLNQTKKINRSNNLNNPYIC</sequence>
<protein>
    <recommendedName>
        <fullName evidence="6">Transmembrane protein</fullName>
    </recommendedName>
</protein>
<evidence type="ECO:0000256" key="3">
    <source>
        <dbReference type="SAM" id="Phobius"/>
    </source>
</evidence>
<feature type="transmembrane region" description="Helical" evidence="3">
    <location>
        <begin position="123"/>
        <end position="147"/>
    </location>
</feature>
<dbReference type="EMBL" id="CAJJDP010000068">
    <property type="protein sequence ID" value="CAD8177624.1"/>
    <property type="molecule type" value="Genomic_DNA"/>
</dbReference>
<dbReference type="AlphaFoldDB" id="A0A8S1VK16"/>